<dbReference type="PANTHER" id="PTHR11963">
    <property type="entry name" value="LEUCINE AMINOPEPTIDASE-RELATED"/>
    <property type="match status" value="1"/>
</dbReference>
<keyword evidence="8" id="KW-1185">Reference proteome</keyword>
<dbReference type="GeneID" id="6095133"/>
<evidence type="ECO:0000256" key="3">
    <source>
        <dbReference type="ARBA" id="ARBA00022670"/>
    </source>
</evidence>
<dbReference type="CDD" id="cd00433">
    <property type="entry name" value="Peptidase_M17"/>
    <property type="match status" value="1"/>
</dbReference>
<evidence type="ECO:0000256" key="4">
    <source>
        <dbReference type="ARBA" id="ARBA00022801"/>
    </source>
</evidence>
<proteinExistence type="inferred from homology"/>
<dbReference type="Pfam" id="PF00883">
    <property type="entry name" value="Peptidase_M17"/>
    <property type="match status" value="1"/>
</dbReference>
<evidence type="ECO:0000313" key="8">
    <source>
        <dbReference type="Proteomes" id="UP000006672"/>
    </source>
</evidence>
<gene>
    <name evidence="10" type="primary">bma-lap-1</name>
    <name evidence="6" type="synonym">Bma-lap-1</name>
    <name evidence="10" type="ORF">Bm7455</name>
    <name evidence="7" type="ORF">BM_BM7455</name>
    <name evidence="6" type="ORF">BM_Bm7455</name>
</gene>
<dbReference type="OrthoDB" id="412814at2759"/>
<reference evidence="6" key="2">
    <citation type="submission" date="2012-12" db="EMBL/GenBank/DDBJ databases">
        <authorList>
            <person name="Gao Y.W."/>
            <person name="Fan S.T."/>
            <person name="Sun H.T."/>
            <person name="Wang Z."/>
            <person name="Gao X.L."/>
            <person name="Li Y.G."/>
            <person name="Wang T.C."/>
            <person name="Zhang K."/>
            <person name="Xu W.W."/>
            <person name="Yu Z.J."/>
            <person name="Xia X.Z."/>
        </authorList>
    </citation>
    <scope>NUCLEOTIDE SEQUENCE</scope>
    <source>
        <strain evidence="6">FR3</strain>
    </source>
</reference>
<dbReference type="GO" id="GO:0006508">
    <property type="term" value="P:proteolysis"/>
    <property type="evidence" value="ECO:0007669"/>
    <property type="project" value="UniProtKB-KW"/>
</dbReference>
<dbReference type="WBParaSite" id="Bm7455a.1">
    <property type="protein sequence ID" value="Bm7455a.1"/>
    <property type="gene ID" value="WBGene00227716"/>
</dbReference>
<dbReference type="EMBL" id="LN856958">
    <property type="protein sequence ID" value="CDP96591.1"/>
    <property type="molecule type" value="Genomic_DNA"/>
</dbReference>
<sequence>MRGVLRLTSFIRHTKHFKSLTTMATLNVKQGIDPEVQLSKDTQILLIGKKKLLKDIKFDGNIMAKFSGFVTSKTWDSLMETLADNSSAAIPLHLNLATVIAVGDESSRHNAPSNALSIFKEVKKAGQADGIKNVSIILYAMLADIFPSVAAIARCYPLYSRFTENIISLENVQIEIVVTDGEKLTNRDLLFLQTLTESIRNTARLIDMPHNELNTEQFVAEATELILTLPNIQSTIIKGNDLLAKGFGGIYHVGKASASPPIFACFSHKPQNATKTYAMVGKGIVYDTGGMQIKTKTLMPGMKNDMGGAAALLGSFYTLVKLGFKQNLHCLLCVADNTISHTANRPDDIITMLSGKTVEITNTDAEGRLVLADGVYYAKNMLKADTIIDMATLTGAQGLATGKLHAAVLTNSEEWENRACKAGRASGDLVHPLPFCPDLHFSDLKSPVADMRNSTFSKMQGPGSSIAGLFIASHIDFGSGLDWIHFDIAFPVEHGNRATGYGPALICALLASHLDVPLLKTLQ</sequence>
<dbReference type="InterPro" id="IPR041417">
    <property type="entry name" value="NPEPL1_N"/>
</dbReference>
<feature type="domain" description="Cytosol aminopeptidase" evidence="5">
    <location>
        <begin position="362"/>
        <end position="369"/>
    </location>
</feature>
<evidence type="ECO:0000313" key="10">
    <source>
        <dbReference type="WormBase" id="Bm7455b"/>
    </source>
</evidence>
<dbReference type="Gene3D" id="3.40.630.10">
    <property type="entry name" value="Zn peptidases"/>
    <property type="match status" value="1"/>
</dbReference>
<evidence type="ECO:0000313" key="7">
    <source>
        <dbReference type="EMBL" id="VIO89370.1"/>
    </source>
</evidence>
<keyword evidence="3" id="KW-0645">Protease</keyword>
<dbReference type="PROSITE" id="PS00631">
    <property type="entry name" value="CYTOSOL_AP"/>
    <property type="match status" value="1"/>
</dbReference>
<reference evidence="6 8" key="1">
    <citation type="journal article" date="2007" name="Science">
        <title>Draft genome of the filarial nematode parasite Brugia malayi.</title>
        <authorList>
            <person name="Ghedin E."/>
            <person name="Wang S."/>
            <person name="Spiro D."/>
            <person name="Caler E."/>
            <person name="Zhao Q."/>
            <person name="Crabtree J."/>
            <person name="Allen J.E."/>
            <person name="Delcher A.L."/>
            <person name="Guiliano D.B."/>
            <person name="Miranda-Saavedra D."/>
            <person name="Angiuoli S.V."/>
            <person name="Creasy T."/>
            <person name="Amedeo P."/>
            <person name="Haas B."/>
            <person name="El-Sayed N.M."/>
            <person name="Wortman J.R."/>
            <person name="Feldblyum T."/>
            <person name="Tallon L."/>
            <person name="Schatz M."/>
            <person name="Shumway M."/>
            <person name="Koo H."/>
            <person name="Salzberg S.L."/>
            <person name="Schobel S."/>
            <person name="Pertea M."/>
            <person name="Pop M."/>
            <person name="White O."/>
            <person name="Barton G.J."/>
            <person name="Carlow C.K."/>
            <person name="Crawford M.J."/>
            <person name="Daub J."/>
            <person name="Dimmic M.W."/>
            <person name="Estes C.F."/>
            <person name="Foster J.M."/>
            <person name="Ganatra M."/>
            <person name="Gregory W.F."/>
            <person name="Johnson N.M."/>
            <person name="Jin J."/>
            <person name="Komuniecki R."/>
            <person name="Korf I."/>
            <person name="Kumar S."/>
            <person name="Laney S."/>
            <person name="Li B.W."/>
            <person name="Li W."/>
            <person name="Lindblom T.H."/>
            <person name="Lustigman S."/>
            <person name="Ma D."/>
            <person name="Maina C.V."/>
            <person name="Martin D.M."/>
            <person name="McCarter J.P."/>
            <person name="McReynolds L."/>
            <person name="Mitreva M."/>
            <person name="Nutman T.B."/>
            <person name="Parkinson J."/>
            <person name="Peregrin-Alvarez J.M."/>
            <person name="Poole C."/>
            <person name="Ren Q."/>
            <person name="Saunders L."/>
            <person name="Sluder A.E."/>
            <person name="Smith K."/>
            <person name="Stanke M."/>
            <person name="Unnasch T.R."/>
            <person name="Ware J."/>
            <person name="Wei A.D."/>
            <person name="Weil G."/>
            <person name="Williams D.J."/>
            <person name="Zhang Y."/>
            <person name="Williams S.A."/>
            <person name="Fraser-Liggett C."/>
            <person name="Slatko B."/>
            <person name="Blaxter M.L."/>
            <person name="Scott A.L."/>
        </authorList>
    </citation>
    <scope>NUCLEOTIDE SEQUENCE</scope>
    <source>
        <strain evidence="6 8">FR3</strain>
    </source>
</reference>
<dbReference type="GO" id="GO:0005737">
    <property type="term" value="C:cytoplasm"/>
    <property type="evidence" value="ECO:0007669"/>
    <property type="project" value="InterPro"/>
</dbReference>
<dbReference type="GO" id="GO:0030145">
    <property type="term" value="F:manganese ion binding"/>
    <property type="evidence" value="ECO:0007669"/>
    <property type="project" value="InterPro"/>
</dbReference>
<dbReference type="PANTHER" id="PTHR11963:SF4">
    <property type="entry name" value="AMINOPEPTIDASE NPEPL1-RELATED"/>
    <property type="match status" value="1"/>
</dbReference>
<dbReference type="Pfam" id="PF18295">
    <property type="entry name" value="Pdase_M17_N2"/>
    <property type="match status" value="1"/>
</dbReference>
<dbReference type="PRINTS" id="PR00481">
    <property type="entry name" value="LAMNOPPTDASE"/>
</dbReference>
<dbReference type="OMA" id="MVCEQSD"/>
<organism evidence="6">
    <name type="scientific">Brugia malayi</name>
    <name type="common">Filarial nematode worm</name>
    <dbReference type="NCBI Taxonomy" id="6279"/>
    <lineage>
        <taxon>Eukaryota</taxon>
        <taxon>Metazoa</taxon>
        <taxon>Ecdysozoa</taxon>
        <taxon>Nematoda</taxon>
        <taxon>Chromadorea</taxon>
        <taxon>Rhabditida</taxon>
        <taxon>Spirurina</taxon>
        <taxon>Spiruromorpha</taxon>
        <taxon>Filarioidea</taxon>
        <taxon>Onchocercidae</taxon>
        <taxon>Brugia</taxon>
    </lineage>
</organism>
<comment type="similarity">
    <text evidence="1">Belongs to the peptidase M17 family.</text>
</comment>
<dbReference type="Proteomes" id="UP000006672">
    <property type="component" value="Unassembled WGS sequence"/>
</dbReference>
<evidence type="ECO:0000313" key="9">
    <source>
        <dbReference type="WBParaSite" id="Bm7455a.1"/>
    </source>
</evidence>
<dbReference type="SUPFAM" id="SSF53187">
    <property type="entry name" value="Zn-dependent exopeptidases"/>
    <property type="match status" value="1"/>
</dbReference>
<dbReference type="GO" id="GO:0070006">
    <property type="term" value="F:metalloaminopeptidase activity"/>
    <property type="evidence" value="ECO:0007669"/>
    <property type="project" value="InterPro"/>
</dbReference>
<evidence type="ECO:0000259" key="5">
    <source>
        <dbReference type="PROSITE" id="PS00631"/>
    </source>
</evidence>
<dbReference type="Gene3D" id="3.40.50.10590">
    <property type="entry name" value="Zn-dependent exopeptidases"/>
    <property type="match status" value="1"/>
</dbReference>
<dbReference type="RefSeq" id="XP_042931492.1">
    <property type="nucleotide sequence ID" value="XM_043075558.1"/>
</dbReference>
<protein>
    <submittedName>
        <fullName evidence="7 9">Aminopeptidase ZK353.6 in chromosome III, putative</fullName>
    </submittedName>
    <submittedName>
        <fullName evidence="6">BMA-LAP-1, isoform b</fullName>
    </submittedName>
</protein>
<reference evidence="9" key="4">
    <citation type="submission" date="2022-04" db="UniProtKB">
        <authorList>
            <consortium name="WormBaseParasite"/>
        </authorList>
    </citation>
    <scope>IDENTIFICATION</scope>
</reference>
<keyword evidence="4" id="KW-0378">Hydrolase</keyword>
<evidence type="ECO:0000313" key="6">
    <source>
        <dbReference type="EMBL" id="CDP96591.1"/>
    </source>
</evidence>
<dbReference type="InterPro" id="IPR011356">
    <property type="entry name" value="Leucine_aapep/pepB"/>
</dbReference>
<accession>A0A4E9EZL8</accession>
<reference evidence="7" key="3">
    <citation type="submission" date="2019-04" db="EMBL/GenBank/DDBJ databases">
        <authorList>
            <person name="Howe K."/>
            <person name="Paulini M."/>
            <person name="Williams G."/>
        </authorList>
    </citation>
    <scope>NUCLEOTIDE SEQUENCE [LARGE SCALE GENOMIC DNA]</scope>
    <source>
        <strain evidence="7">FR3</strain>
    </source>
</reference>
<name>A0A0J9XW25_BRUMA</name>
<dbReference type="AlphaFoldDB" id="A0A0J9XW25"/>
<dbReference type="InterPro" id="IPR000819">
    <property type="entry name" value="Peptidase_M17_C"/>
</dbReference>
<accession>A0A0J9XW25</accession>
<dbReference type="WormBase" id="Bm7455b">
    <property type="protein sequence ID" value="BM28274"/>
    <property type="gene ID" value="WBGene00227716"/>
    <property type="gene designation" value="Bma-lap-1"/>
</dbReference>
<keyword evidence="2 7" id="KW-0031">Aminopeptidase</keyword>
<evidence type="ECO:0000256" key="2">
    <source>
        <dbReference type="ARBA" id="ARBA00022438"/>
    </source>
</evidence>
<evidence type="ECO:0000256" key="1">
    <source>
        <dbReference type="ARBA" id="ARBA00009528"/>
    </source>
</evidence>
<dbReference type="EMBL" id="CAAKNF010000196">
    <property type="protein sequence ID" value="VIO89370.1"/>
    <property type="molecule type" value="Genomic_DNA"/>
</dbReference>